<dbReference type="Gene3D" id="2.40.160.60">
    <property type="entry name" value="Outer membrane protein transport protein (OMPP1/FadL/TodX)"/>
    <property type="match status" value="1"/>
</dbReference>
<proteinExistence type="predicted"/>
<name>A0A1F4RYT8_UNCSA</name>
<dbReference type="AlphaFoldDB" id="A0A1F4RYT8"/>
<protein>
    <recommendedName>
        <fullName evidence="4">PorV/PorQ family protein</fullName>
    </recommendedName>
</protein>
<evidence type="ECO:0008006" key="4">
    <source>
        <dbReference type="Google" id="ProtNLM"/>
    </source>
</evidence>
<evidence type="ECO:0000256" key="1">
    <source>
        <dbReference type="SAM" id="MobiDB-lite"/>
    </source>
</evidence>
<accession>A0A1F4RYT8</accession>
<sequence>MGLTVSPSMAFFTDLGIIPFQSLAAARPLGIGEAVSAISDVDSAYYNPGCLAWSKGISINLKDLNNISAAQSFTIGEDTNLGLAFSTTKTSNINLSSGGTATVSRNIVAVSFAVNLATMPLISNYPISKSIDTGISFKMLLNGSISQTGLTDQTGSGYDIDAGLYYKHLPWLSFGVSGHNVLPKNILGGGVITWKGIEGNESIPAIFKTGVAAKIIGDLRSPIYMENKELIISCDIEKPLTGNFIYHLGGEFAFENNLFARAGVSTLRNGEVNLSCGGGVKFEGWGGNVSYNTKDNVTQAGVLYLNFLYYPKEWGFISDPIISLYPADETSTYKTTQIVSGEVKPETKLKINGVSIETDENNNFSTTVNLEHGTNIIVVESAYKGNDSTRIISVNLKKPPENPFENINIYDNPTFEYNETETTVVGKLKDGATAMAINGTPVSITDLNFDTNINLITGENHVDTTVYFEDQPVQTGFTLYRKEKPKPVAVYKPKPKQEPKPVVTPKPKPKVIPKAKPKTQKHVKQVVRKPIKINYQKVKQIIKAKTGITIKGEAKLKLPGYFAVYVLGGEQYIALKNIGSGFISIDYYNALSNKWKVIDVITYSELLTFN</sequence>
<dbReference type="EMBL" id="MEUA01000057">
    <property type="protein sequence ID" value="OGC13356.1"/>
    <property type="molecule type" value="Genomic_DNA"/>
</dbReference>
<organism evidence="2 3">
    <name type="scientific">candidate division WOR-1 bacterium RIFOXYB2_FULL_36_35</name>
    <dbReference type="NCBI Taxonomy" id="1802578"/>
    <lineage>
        <taxon>Bacteria</taxon>
        <taxon>Bacillati</taxon>
        <taxon>Saganbacteria</taxon>
    </lineage>
</organism>
<gene>
    <name evidence="2" type="ORF">A2290_02505</name>
</gene>
<dbReference type="Gene3D" id="2.60.40.10">
    <property type="entry name" value="Immunoglobulins"/>
    <property type="match status" value="1"/>
</dbReference>
<dbReference type="Proteomes" id="UP000177905">
    <property type="component" value="Unassembled WGS sequence"/>
</dbReference>
<evidence type="ECO:0000313" key="3">
    <source>
        <dbReference type="Proteomes" id="UP000177905"/>
    </source>
</evidence>
<evidence type="ECO:0000313" key="2">
    <source>
        <dbReference type="EMBL" id="OGC13356.1"/>
    </source>
</evidence>
<dbReference type="InterPro" id="IPR013783">
    <property type="entry name" value="Ig-like_fold"/>
</dbReference>
<comment type="caution">
    <text evidence="2">The sequence shown here is derived from an EMBL/GenBank/DDBJ whole genome shotgun (WGS) entry which is preliminary data.</text>
</comment>
<feature type="region of interest" description="Disordered" evidence="1">
    <location>
        <begin position="490"/>
        <end position="519"/>
    </location>
</feature>
<reference evidence="2 3" key="1">
    <citation type="journal article" date="2016" name="Nat. Commun.">
        <title>Thousands of microbial genomes shed light on interconnected biogeochemical processes in an aquifer system.</title>
        <authorList>
            <person name="Anantharaman K."/>
            <person name="Brown C.T."/>
            <person name="Hug L.A."/>
            <person name="Sharon I."/>
            <person name="Castelle C.J."/>
            <person name="Probst A.J."/>
            <person name="Thomas B.C."/>
            <person name="Singh A."/>
            <person name="Wilkins M.J."/>
            <person name="Karaoz U."/>
            <person name="Brodie E.L."/>
            <person name="Williams K.H."/>
            <person name="Hubbard S.S."/>
            <person name="Banfield J.F."/>
        </authorList>
    </citation>
    <scope>NUCLEOTIDE SEQUENCE [LARGE SCALE GENOMIC DNA]</scope>
</reference>
<feature type="compositionally biased region" description="Basic residues" evidence="1">
    <location>
        <begin position="507"/>
        <end position="519"/>
    </location>
</feature>